<name>A0A061S823_9CHLO</name>
<evidence type="ECO:0000256" key="2">
    <source>
        <dbReference type="SAM" id="MobiDB-lite"/>
    </source>
</evidence>
<dbReference type="GO" id="GO:0005737">
    <property type="term" value="C:cytoplasm"/>
    <property type="evidence" value="ECO:0007669"/>
    <property type="project" value="TreeGrafter"/>
</dbReference>
<dbReference type="Gene3D" id="3.40.50.12660">
    <property type="match status" value="1"/>
</dbReference>
<proteinExistence type="inferred from homology"/>
<feature type="region of interest" description="Disordered" evidence="2">
    <location>
        <begin position="277"/>
        <end position="318"/>
    </location>
</feature>
<dbReference type="SUPFAM" id="SSF52129">
    <property type="entry name" value="Caspase-like"/>
    <property type="match status" value="1"/>
</dbReference>
<dbReference type="InterPro" id="IPR029030">
    <property type="entry name" value="Caspase-like_dom_sf"/>
</dbReference>
<feature type="non-terminal residue" evidence="4">
    <location>
        <position position="390"/>
    </location>
</feature>
<comment type="similarity">
    <text evidence="1">Belongs to the peptidase C14B family.</text>
</comment>
<organism evidence="4">
    <name type="scientific">Tetraselmis sp. GSL018</name>
    <dbReference type="NCBI Taxonomy" id="582737"/>
    <lineage>
        <taxon>Eukaryota</taxon>
        <taxon>Viridiplantae</taxon>
        <taxon>Chlorophyta</taxon>
        <taxon>core chlorophytes</taxon>
        <taxon>Chlorodendrophyceae</taxon>
        <taxon>Chlorodendrales</taxon>
        <taxon>Chlorodendraceae</taxon>
        <taxon>Tetraselmis</taxon>
    </lineage>
</organism>
<evidence type="ECO:0000259" key="3">
    <source>
        <dbReference type="Pfam" id="PF00656"/>
    </source>
</evidence>
<dbReference type="AlphaFoldDB" id="A0A061S823"/>
<dbReference type="GO" id="GO:0006508">
    <property type="term" value="P:proteolysis"/>
    <property type="evidence" value="ECO:0007669"/>
    <property type="project" value="InterPro"/>
</dbReference>
<dbReference type="GO" id="GO:0004197">
    <property type="term" value="F:cysteine-type endopeptidase activity"/>
    <property type="evidence" value="ECO:0007669"/>
    <property type="project" value="InterPro"/>
</dbReference>
<feature type="domain" description="Peptidase C14 caspase" evidence="3">
    <location>
        <begin position="3"/>
        <end position="384"/>
    </location>
</feature>
<dbReference type="InterPro" id="IPR011600">
    <property type="entry name" value="Pept_C14_caspase"/>
</dbReference>
<sequence>MAKRALLIGCNYPGTQAALNGCVNDVFRMKSMLVETFGFEEDDITILIDTDDSYESPTGSNIKRRLAEKVEESHPEDVLVFHFSGHGSQVPAPSGEEKDGKDECICPTDLNVLIDDDLRRILKNLKDGVRFTMIADCCHSGTMLDHSEVQIHGNKDPDAPEMPDLGALGQLFGLKEGGGDRGIEVANRSLPTGSLFQMLGSSMGTDVNAGNIHSALGSMFGSDASPMLTHVAGMAGQMLMGQLSGSQGQEGEQPAGGKKGGGLAACLPMLLSLFGLSSKPSGGKPPAQPQPQAPAGGSAYQVPEGHIPGQKPPASEQLPEDKGILVTGCQAHETSADACPSGDKSQAYGALSNAIQAVVRKHKADSPDEPLTNRELVMRVRATLLKTGFS</sequence>
<dbReference type="InterPro" id="IPR050452">
    <property type="entry name" value="Metacaspase"/>
</dbReference>
<reference evidence="4" key="1">
    <citation type="submission" date="2014-05" db="EMBL/GenBank/DDBJ databases">
        <title>The transcriptome of the halophilic microalga Tetraselmis sp. GSL018 isolated from the Great Salt Lake, Utah.</title>
        <authorList>
            <person name="Jinkerson R.E."/>
            <person name="D'Adamo S."/>
            <person name="Posewitz M.C."/>
        </authorList>
    </citation>
    <scope>NUCLEOTIDE SEQUENCE</scope>
    <source>
        <strain evidence="4">GSL018</strain>
    </source>
</reference>
<gene>
    <name evidence="4" type="ORF">TSPGSL018_13927</name>
</gene>
<protein>
    <submittedName>
        <fullName evidence="4">Metacaspase type ii</fullName>
    </submittedName>
</protein>
<evidence type="ECO:0000313" key="4">
    <source>
        <dbReference type="EMBL" id="JAC78936.1"/>
    </source>
</evidence>
<dbReference type="PANTHER" id="PTHR48104:SF30">
    <property type="entry name" value="METACASPASE-1"/>
    <property type="match status" value="1"/>
</dbReference>
<accession>A0A061S823</accession>
<evidence type="ECO:0000256" key="1">
    <source>
        <dbReference type="ARBA" id="ARBA00009005"/>
    </source>
</evidence>
<dbReference type="PANTHER" id="PTHR48104">
    <property type="entry name" value="METACASPASE-4"/>
    <property type="match status" value="1"/>
</dbReference>
<dbReference type="Pfam" id="PF00656">
    <property type="entry name" value="Peptidase_C14"/>
    <property type="match status" value="1"/>
</dbReference>
<dbReference type="EMBL" id="GBEZ01006467">
    <property type="protein sequence ID" value="JAC78936.1"/>
    <property type="molecule type" value="Transcribed_RNA"/>
</dbReference>